<dbReference type="SUPFAM" id="SSF53807">
    <property type="entry name" value="Helical backbone' metal receptor"/>
    <property type="match status" value="1"/>
</dbReference>
<keyword evidence="7" id="KW-1185">Reference proteome</keyword>
<reference evidence="6 7" key="1">
    <citation type="submission" date="2020-08" db="EMBL/GenBank/DDBJ databases">
        <title>Genomic Encyclopedia of Type Strains, Phase IV (KMG-IV): sequencing the most valuable type-strain genomes for metagenomic binning, comparative biology and taxonomic classification.</title>
        <authorList>
            <person name="Goeker M."/>
        </authorList>
    </citation>
    <scope>NUCLEOTIDE SEQUENCE [LARGE SCALE GENOMIC DNA]</scope>
    <source>
        <strain evidence="6 7">DSM 11275</strain>
    </source>
</reference>
<keyword evidence="4 5" id="KW-0732">Signal</keyword>
<dbReference type="EMBL" id="JACHGO010000005">
    <property type="protein sequence ID" value="MBB5143689.1"/>
    <property type="molecule type" value="Genomic_DNA"/>
</dbReference>
<keyword evidence="2" id="KW-0813">Transport</keyword>
<evidence type="ECO:0000256" key="1">
    <source>
        <dbReference type="ARBA" id="ARBA00004196"/>
    </source>
</evidence>
<keyword evidence="3" id="KW-0479">Metal-binding</keyword>
<organism evidence="6 7">
    <name type="scientific">Desulfovibrio intestinalis</name>
    <dbReference type="NCBI Taxonomy" id="58621"/>
    <lineage>
        <taxon>Bacteria</taxon>
        <taxon>Pseudomonadati</taxon>
        <taxon>Thermodesulfobacteriota</taxon>
        <taxon>Desulfovibrionia</taxon>
        <taxon>Desulfovibrionales</taxon>
        <taxon>Desulfovibrionaceae</taxon>
        <taxon>Desulfovibrio</taxon>
    </lineage>
</organism>
<dbReference type="Pfam" id="PF01297">
    <property type="entry name" value="ZnuA"/>
    <property type="match status" value="1"/>
</dbReference>
<dbReference type="PANTHER" id="PTHR42953:SF1">
    <property type="entry name" value="METAL-BINDING PROTEIN HI_0362-RELATED"/>
    <property type="match status" value="1"/>
</dbReference>
<dbReference type="PANTHER" id="PTHR42953">
    <property type="entry name" value="HIGH-AFFINITY ZINC UPTAKE SYSTEM PROTEIN ZNUA-RELATED"/>
    <property type="match status" value="1"/>
</dbReference>
<evidence type="ECO:0000256" key="3">
    <source>
        <dbReference type="ARBA" id="ARBA00022723"/>
    </source>
</evidence>
<sequence length="272" mass="29492">MRRLIFALPSILLLSLFTFTAAFAAEPLRVVAGTSLITDIVNDLTAGDSEVITIIQGSSCPGHENAKTQDFVFAAKADLVLIHPFQRHMLQVTTMLDAVGNASLKLVAISPKGSWLIPEIQKQAVLEIAEALCAVAPQKAETIQQRTRQRIEKVTQADRECREHLRAVAGKPVIVAAMQSEFVQWAGFSVLRSFGRIEEINARELASIMTDTKGKKVCGVIDNYQSGMDAGLPLALELGVPHVVLSNFPGSADDVPDYFSLLQANVAQLSKL</sequence>
<accession>A0A7W8FEE2</accession>
<evidence type="ECO:0000313" key="7">
    <source>
        <dbReference type="Proteomes" id="UP000539075"/>
    </source>
</evidence>
<dbReference type="GO" id="GO:0030001">
    <property type="term" value="P:metal ion transport"/>
    <property type="evidence" value="ECO:0007669"/>
    <property type="project" value="InterPro"/>
</dbReference>
<name>A0A7W8FEE2_9BACT</name>
<dbReference type="RefSeq" id="WP_183719447.1">
    <property type="nucleotide sequence ID" value="NZ_JACHGO010000005.1"/>
</dbReference>
<feature type="chain" id="PRO_5031000293" evidence="5">
    <location>
        <begin position="25"/>
        <end position="272"/>
    </location>
</feature>
<dbReference type="AlphaFoldDB" id="A0A7W8FEE2"/>
<proteinExistence type="predicted"/>
<dbReference type="InterPro" id="IPR050492">
    <property type="entry name" value="Bact_metal-bind_prot9"/>
</dbReference>
<evidence type="ECO:0000313" key="6">
    <source>
        <dbReference type="EMBL" id="MBB5143689.1"/>
    </source>
</evidence>
<comment type="caution">
    <text evidence="6">The sequence shown here is derived from an EMBL/GenBank/DDBJ whole genome shotgun (WGS) entry which is preliminary data.</text>
</comment>
<evidence type="ECO:0000256" key="4">
    <source>
        <dbReference type="ARBA" id="ARBA00022729"/>
    </source>
</evidence>
<comment type="subcellular location">
    <subcellularLocation>
        <location evidence="1">Cell envelope</location>
    </subcellularLocation>
</comment>
<dbReference type="GO" id="GO:0030313">
    <property type="term" value="C:cell envelope"/>
    <property type="evidence" value="ECO:0007669"/>
    <property type="project" value="UniProtKB-SubCell"/>
</dbReference>
<dbReference type="GO" id="GO:0046872">
    <property type="term" value="F:metal ion binding"/>
    <property type="evidence" value="ECO:0007669"/>
    <property type="project" value="UniProtKB-KW"/>
</dbReference>
<gene>
    <name evidence="6" type="ORF">HNQ38_001789</name>
</gene>
<evidence type="ECO:0000256" key="2">
    <source>
        <dbReference type="ARBA" id="ARBA00022448"/>
    </source>
</evidence>
<dbReference type="InterPro" id="IPR006127">
    <property type="entry name" value="ZnuA-like"/>
</dbReference>
<protein>
    <submittedName>
        <fullName evidence="6">Zinc transport system substrate-binding protein</fullName>
    </submittedName>
</protein>
<feature type="signal peptide" evidence="5">
    <location>
        <begin position="1"/>
        <end position="24"/>
    </location>
</feature>
<dbReference type="Gene3D" id="3.40.50.1980">
    <property type="entry name" value="Nitrogenase molybdenum iron protein domain"/>
    <property type="match status" value="1"/>
</dbReference>
<dbReference type="Proteomes" id="UP000539075">
    <property type="component" value="Unassembled WGS sequence"/>
</dbReference>
<evidence type="ECO:0000256" key="5">
    <source>
        <dbReference type="SAM" id="SignalP"/>
    </source>
</evidence>